<comment type="similarity">
    <text evidence="1">Belongs to the NAPRTase family.</text>
</comment>
<dbReference type="InterPro" id="IPR036068">
    <property type="entry name" value="Nicotinate_pribotase-like_C"/>
</dbReference>
<dbReference type="GO" id="GO:0009435">
    <property type="term" value="P:NAD+ biosynthetic process"/>
    <property type="evidence" value="ECO:0007669"/>
    <property type="project" value="InterPro"/>
</dbReference>
<dbReference type="Gene3D" id="3.20.20.70">
    <property type="entry name" value="Aldolase class I"/>
    <property type="match status" value="1"/>
</dbReference>
<dbReference type="Pfam" id="PF04095">
    <property type="entry name" value="NAPRTase"/>
    <property type="match status" value="1"/>
</dbReference>
<dbReference type="Proteomes" id="UP000542125">
    <property type="component" value="Unassembled WGS sequence"/>
</dbReference>
<keyword evidence="4 9" id="KW-0808">Transferase</keyword>
<dbReference type="EC" id="2.4.2.12" evidence="6"/>
<dbReference type="SUPFAM" id="SSF51690">
    <property type="entry name" value="Nicotinate/Quinolinate PRTase C-terminal domain-like"/>
    <property type="match status" value="1"/>
</dbReference>
<evidence type="ECO:0000256" key="5">
    <source>
        <dbReference type="ARBA" id="ARBA00035007"/>
    </source>
</evidence>
<evidence type="ECO:0000256" key="1">
    <source>
        <dbReference type="ARBA" id="ARBA00010897"/>
    </source>
</evidence>
<evidence type="ECO:0000256" key="2">
    <source>
        <dbReference type="ARBA" id="ARBA00022642"/>
    </source>
</evidence>
<comment type="caution">
    <text evidence="9">The sequence shown here is derived from an EMBL/GenBank/DDBJ whole genome shotgun (WGS) entry which is preliminary data.</text>
</comment>
<keyword evidence="10" id="KW-1185">Reference proteome</keyword>
<dbReference type="InterPro" id="IPR041525">
    <property type="entry name" value="N/Namide_PRibTrfase"/>
</dbReference>
<keyword evidence="2" id="KW-0662">Pyridine nucleotide biosynthesis</keyword>
<dbReference type="PIRSF" id="PIRSF005943">
    <property type="entry name" value="NMPRT"/>
    <property type="match status" value="1"/>
</dbReference>
<evidence type="ECO:0000259" key="8">
    <source>
        <dbReference type="Pfam" id="PF04095"/>
    </source>
</evidence>
<evidence type="ECO:0000256" key="3">
    <source>
        <dbReference type="ARBA" id="ARBA00022676"/>
    </source>
</evidence>
<evidence type="ECO:0000256" key="6">
    <source>
        <dbReference type="ARBA" id="ARBA00035024"/>
    </source>
</evidence>
<sequence length="537" mass="60017">MSRINPLTQIDFYKSGHIFQYPEGTESVYSNFTARSDRLAPVLRSGLAPFEGKVVFVGLQGFIKEFLIETFDEGFFNIPKDRAVRQYQRRMDTALGVGAVPVDHIAALHDLGYLPIRVKALPEGSRVNIKVPLFTVRETRKEFAWLTNYLETVFSSFNWKPITVATIAYEYRRLLEAYAEVTGADASFVDWQAHDFSARGLSGPEDSMRASFAHLVSFTGTDTVAAIDYAEAYYGADADKELIGGSVPATEHSVMSMGGRLDELSTFRRLVTEVYPAGIVSIVSDTWDFWQVITEYARVLKREILERRPNALGQAKVVFRPDSGDPVKILTGYTDDELVCGADGQPVRLNDGGYTVRSDDGAPQNRDALRITEAERKGAVECLWDIFGGTLTRKGFRVLNERVGLIYGDSITLKRAELILERLRNKGFASTNCVFGVGSYSYQYLTRDSFGMAMKATWGRVKGEARELSKDPKTDNGIKKSAVGLLRVERQGGNYVLFDRQTEAQETQGLLQDVFIDGKLVREQTLAQIRERVRNGG</sequence>
<evidence type="ECO:0000313" key="10">
    <source>
        <dbReference type="Proteomes" id="UP000542125"/>
    </source>
</evidence>
<dbReference type="PANTHER" id="PTHR43816:SF1">
    <property type="entry name" value="NICOTINAMIDE PHOSPHORIBOSYLTRANSFERASE"/>
    <property type="match status" value="1"/>
</dbReference>
<organism evidence="9 10">
    <name type="scientific">Pigmentiphaga litoralis</name>
    <dbReference type="NCBI Taxonomy" id="516702"/>
    <lineage>
        <taxon>Bacteria</taxon>
        <taxon>Pseudomonadati</taxon>
        <taxon>Pseudomonadota</taxon>
        <taxon>Betaproteobacteria</taxon>
        <taxon>Burkholderiales</taxon>
        <taxon>Alcaligenaceae</taxon>
        <taxon>Pigmentiphaga</taxon>
    </lineage>
</organism>
<reference evidence="9 10" key="1">
    <citation type="submission" date="2020-07" db="EMBL/GenBank/DDBJ databases">
        <title>Genomic Encyclopedia of Type Strains, Phase IV (KMG-V): Genome sequencing to study the core and pangenomes of soil and plant-associated prokaryotes.</title>
        <authorList>
            <person name="Whitman W."/>
        </authorList>
    </citation>
    <scope>NUCLEOTIDE SEQUENCE [LARGE SCALE GENOMIC DNA]</scope>
    <source>
        <strain evidence="9 10">SAS40</strain>
    </source>
</reference>
<dbReference type="AlphaFoldDB" id="A0A7Y9ITL4"/>
<evidence type="ECO:0000313" key="9">
    <source>
        <dbReference type="EMBL" id="NYE82822.1"/>
    </source>
</evidence>
<dbReference type="NCBIfam" id="NF006629">
    <property type="entry name" value="PRK09198.1"/>
    <property type="match status" value="1"/>
</dbReference>
<dbReference type="InterPro" id="IPR016471">
    <property type="entry name" value="Nicotinamide_PRibTrfase"/>
</dbReference>
<name>A0A7Y9ITL4_9BURK</name>
<feature type="domain" description="Nicotinate/nicotinamide phosphoribosyltransferase" evidence="8">
    <location>
        <begin position="192"/>
        <end position="515"/>
    </location>
</feature>
<protein>
    <recommendedName>
        <fullName evidence="7">Nicotinamide phosphoribosyltransferase</fullName>
        <ecNumber evidence="6">2.4.2.12</ecNumber>
    </recommendedName>
</protein>
<keyword evidence="3 9" id="KW-0328">Glycosyltransferase</keyword>
<evidence type="ECO:0000256" key="7">
    <source>
        <dbReference type="ARBA" id="ARBA00035036"/>
    </source>
</evidence>
<dbReference type="RefSeq" id="WP_179586004.1">
    <property type="nucleotide sequence ID" value="NZ_JACBYR010000001.1"/>
</dbReference>
<dbReference type="PANTHER" id="PTHR43816">
    <property type="entry name" value="NICOTINAMIDE PHOSPHORIBOSYLTRANSFERASE"/>
    <property type="match status" value="1"/>
</dbReference>
<accession>A0A7Y9ITL4</accession>
<proteinExistence type="inferred from homology"/>
<dbReference type="GO" id="GO:0047280">
    <property type="term" value="F:nicotinamide phosphoribosyltransferase activity"/>
    <property type="evidence" value="ECO:0007669"/>
    <property type="project" value="UniProtKB-EC"/>
</dbReference>
<gene>
    <name evidence="9" type="ORF">FHW18_002093</name>
</gene>
<evidence type="ECO:0000256" key="4">
    <source>
        <dbReference type="ARBA" id="ARBA00022679"/>
    </source>
</evidence>
<dbReference type="EMBL" id="JACBYR010000001">
    <property type="protein sequence ID" value="NYE82822.1"/>
    <property type="molecule type" value="Genomic_DNA"/>
</dbReference>
<comment type="pathway">
    <text evidence="5">Cofactor biosynthesis; NAD(+) biosynthesis; nicotinamide D-ribonucleotide from 5-phospho-alpha-D-ribose 1-diphosphate and nicotinamide: step 1/1.</text>
</comment>
<dbReference type="InterPro" id="IPR013785">
    <property type="entry name" value="Aldolase_TIM"/>
</dbReference>